<keyword evidence="1" id="KW-0472">Membrane</keyword>
<reference evidence="2 3" key="1">
    <citation type="submission" date="2024-07" db="EMBL/GenBank/DDBJ databases">
        <title>Section-level genome sequencing and comparative genomics of Aspergillus sections Usti and Cavernicolus.</title>
        <authorList>
            <consortium name="Lawrence Berkeley National Laboratory"/>
            <person name="Nybo J.L."/>
            <person name="Vesth T.C."/>
            <person name="Theobald S."/>
            <person name="Frisvad J.C."/>
            <person name="Larsen T.O."/>
            <person name="Kjaerboelling I."/>
            <person name="Rothschild-Mancinelli K."/>
            <person name="Lyhne E.K."/>
            <person name="Kogle M.E."/>
            <person name="Barry K."/>
            <person name="Clum A."/>
            <person name="Na H."/>
            <person name="Ledsgaard L."/>
            <person name="Lin J."/>
            <person name="Lipzen A."/>
            <person name="Kuo A."/>
            <person name="Riley R."/>
            <person name="Mondo S."/>
            <person name="Labutti K."/>
            <person name="Haridas S."/>
            <person name="Pangalinan J."/>
            <person name="Salamov A.A."/>
            <person name="Simmons B.A."/>
            <person name="Magnuson J.K."/>
            <person name="Chen J."/>
            <person name="Drula E."/>
            <person name="Henrissat B."/>
            <person name="Wiebenga A."/>
            <person name="Lubbers R.J."/>
            <person name="Gomes A.C."/>
            <person name="Makela M.R."/>
            <person name="Stajich J."/>
            <person name="Grigoriev I.V."/>
            <person name="Mortensen U.H."/>
            <person name="De Vries R.P."/>
            <person name="Baker S.E."/>
            <person name="Andersen M.R."/>
        </authorList>
    </citation>
    <scope>NUCLEOTIDE SEQUENCE [LARGE SCALE GENOMIC DNA]</scope>
    <source>
        <strain evidence="2 3">CBS 209.92</strain>
    </source>
</reference>
<comment type="caution">
    <text evidence="2">The sequence shown here is derived from an EMBL/GenBank/DDBJ whole genome shotgun (WGS) entry which is preliminary data.</text>
</comment>
<organism evidence="2 3">
    <name type="scientific">Aspergillus keveii</name>
    <dbReference type="NCBI Taxonomy" id="714993"/>
    <lineage>
        <taxon>Eukaryota</taxon>
        <taxon>Fungi</taxon>
        <taxon>Dikarya</taxon>
        <taxon>Ascomycota</taxon>
        <taxon>Pezizomycotina</taxon>
        <taxon>Eurotiomycetes</taxon>
        <taxon>Eurotiomycetidae</taxon>
        <taxon>Eurotiales</taxon>
        <taxon>Aspergillaceae</taxon>
        <taxon>Aspergillus</taxon>
        <taxon>Aspergillus subgen. Nidulantes</taxon>
    </lineage>
</organism>
<evidence type="ECO:0000313" key="3">
    <source>
        <dbReference type="Proteomes" id="UP001610563"/>
    </source>
</evidence>
<feature type="transmembrane region" description="Helical" evidence="1">
    <location>
        <begin position="53"/>
        <end position="74"/>
    </location>
</feature>
<dbReference type="EMBL" id="JBFTWV010000003">
    <property type="protein sequence ID" value="KAL2800459.1"/>
    <property type="molecule type" value="Genomic_DNA"/>
</dbReference>
<name>A0ABR4GPH1_9EURO</name>
<evidence type="ECO:0000313" key="2">
    <source>
        <dbReference type="EMBL" id="KAL2800459.1"/>
    </source>
</evidence>
<keyword evidence="3" id="KW-1185">Reference proteome</keyword>
<gene>
    <name evidence="2" type="ORF">BJX66DRAFT_149249</name>
</gene>
<sequence>MHRSMTSSYNLRTVSIGSQGLEIARRSNVHSEPYMQVGAVCFLQWIVVRSCPASVVFLPFVVGVVAFAAPLSCFPSNVISSLF</sequence>
<proteinExistence type="predicted"/>
<keyword evidence="1" id="KW-1133">Transmembrane helix</keyword>
<dbReference type="Proteomes" id="UP001610563">
    <property type="component" value="Unassembled WGS sequence"/>
</dbReference>
<protein>
    <submittedName>
        <fullName evidence="2">Uncharacterized protein</fullName>
    </submittedName>
</protein>
<evidence type="ECO:0000256" key="1">
    <source>
        <dbReference type="SAM" id="Phobius"/>
    </source>
</evidence>
<keyword evidence="1" id="KW-0812">Transmembrane</keyword>
<accession>A0ABR4GPH1</accession>